<gene>
    <name evidence="1" type="ORF">BGZ99_007580</name>
</gene>
<dbReference type="InterPro" id="IPR046350">
    <property type="entry name" value="Cystatin_sf"/>
</dbReference>
<organism evidence="1 2">
    <name type="scientific">Dissophora globulifera</name>
    <dbReference type="NCBI Taxonomy" id="979702"/>
    <lineage>
        <taxon>Eukaryota</taxon>
        <taxon>Fungi</taxon>
        <taxon>Fungi incertae sedis</taxon>
        <taxon>Mucoromycota</taxon>
        <taxon>Mortierellomycotina</taxon>
        <taxon>Mortierellomycetes</taxon>
        <taxon>Mortierellales</taxon>
        <taxon>Mortierellaceae</taxon>
        <taxon>Dissophora</taxon>
    </lineage>
</organism>
<dbReference type="SUPFAM" id="SSF54403">
    <property type="entry name" value="Cystatin/monellin"/>
    <property type="match status" value="1"/>
</dbReference>
<dbReference type="OrthoDB" id="2429551at2759"/>
<proteinExistence type="predicted"/>
<accession>A0A9P6UQG4</accession>
<dbReference type="Gene3D" id="3.10.450.10">
    <property type="match status" value="1"/>
</dbReference>
<protein>
    <recommendedName>
        <fullName evidence="3">Cystatin domain-containing protein</fullName>
    </recommendedName>
</protein>
<dbReference type="InterPro" id="IPR018073">
    <property type="entry name" value="Prot_inh_cystat_CS"/>
</dbReference>
<dbReference type="Proteomes" id="UP000738325">
    <property type="component" value="Unassembled WGS sequence"/>
</dbReference>
<reference evidence="1" key="1">
    <citation type="journal article" date="2020" name="Fungal Divers.">
        <title>Resolving the Mortierellaceae phylogeny through synthesis of multi-gene phylogenetics and phylogenomics.</title>
        <authorList>
            <person name="Vandepol N."/>
            <person name="Liber J."/>
            <person name="Desiro A."/>
            <person name="Na H."/>
            <person name="Kennedy M."/>
            <person name="Barry K."/>
            <person name="Grigoriev I.V."/>
            <person name="Miller A.N."/>
            <person name="O'Donnell K."/>
            <person name="Stajich J.E."/>
            <person name="Bonito G."/>
        </authorList>
    </citation>
    <scope>NUCLEOTIDE SEQUENCE</scope>
    <source>
        <strain evidence="1">REB-010B</strain>
    </source>
</reference>
<dbReference type="AlphaFoldDB" id="A0A9P6UQG4"/>
<evidence type="ECO:0008006" key="3">
    <source>
        <dbReference type="Google" id="ProtNLM"/>
    </source>
</evidence>
<evidence type="ECO:0000313" key="2">
    <source>
        <dbReference type="Proteomes" id="UP000738325"/>
    </source>
</evidence>
<comment type="caution">
    <text evidence="1">The sequence shown here is derived from an EMBL/GenBank/DDBJ whole genome shotgun (WGS) entry which is preliminary data.</text>
</comment>
<dbReference type="EMBL" id="JAAAIP010000550">
    <property type="protein sequence ID" value="KAG0315276.1"/>
    <property type="molecule type" value="Genomic_DNA"/>
</dbReference>
<keyword evidence="2" id="KW-1185">Reference proteome</keyword>
<dbReference type="GO" id="GO:0004869">
    <property type="term" value="F:cysteine-type endopeptidase inhibitor activity"/>
    <property type="evidence" value="ECO:0007669"/>
    <property type="project" value="InterPro"/>
</dbReference>
<evidence type="ECO:0000313" key="1">
    <source>
        <dbReference type="EMBL" id="KAG0315276.1"/>
    </source>
</evidence>
<dbReference type="CDD" id="cd00042">
    <property type="entry name" value="CY"/>
    <property type="match status" value="1"/>
</dbReference>
<sequence>MVFGTTHGVARELVALNPTEQQRDTMTHDIHSAADTPSPHSSDLPGGIRHPAVVLDKNHTLVAIDPSLNAVLERLEPKLLETYSKVKLLTEAPTPPGPGSIDFIPVSFTTQVVAGTNYFVKLRVVHNKNPTVSDSISAPAGVSSEAVSNQEYIHVKIFSQPWTQTAELTGMAVNKHAQDSLEDPIPMILDA</sequence>
<dbReference type="PROSITE" id="PS00287">
    <property type="entry name" value="CYSTATIN"/>
    <property type="match status" value="1"/>
</dbReference>
<dbReference type="InterPro" id="IPR000010">
    <property type="entry name" value="Cystatin_dom"/>
</dbReference>
<name>A0A9P6UQG4_9FUNG</name>